<evidence type="ECO:0000313" key="3">
    <source>
        <dbReference type="EMBL" id="RFB89364.1"/>
    </source>
</evidence>
<organism evidence="3 4">
    <name type="scientific">Rhizobium leguminosarum bv. trifolii</name>
    <dbReference type="NCBI Taxonomy" id="386"/>
    <lineage>
        <taxon>Bacteria</taxon>
        <taxon>Pseudomonadati</taxon>
        <taxon>Pseudomonadota</taxon>
        <taxon>Alphaproteobacteria</taxon>
        <taxon>Hyphomicrobiales</taxon>
        <taxon>Rhizobiaceae</taxon>
        <taxon>Rhizobium/Agrobacterium group</taxon>
        <taxon>Rhizobium</taxon>
    </lineage>
</organism>
<dbReference type="InterPro" id="IPR010985">
    <property type="entry name" value="Ribbon_hlx_hlx"/>
</dbReference>
<evidence type="ECO:0000313" key="4">
    <source>
        <dbReference type="Proteomes" id="UP000256748"/>
    </source>
</evidence>
<dbReference type="NCBIfam" id="TIGR02606">
    <property type="entry name" value="antidote_CC2985"/>
    <property type="match status" value="1"/>
</dbReference>
<keyword evidence="2" id="KW-1277">Toxin-antitoxin system</keyword>
<name>A0A3E1BBW4_RHILT</name>
<dbReference type="InterPro" id="IPR022789">
    <property type="entry name" value="ParD"/>
</dbReference>
<dbReference type="EMBL" id="NAOO01000025">
    <property type="protein sequence ID" value="RFB89364.1"/>
    <property type="molecule type" value="Genomic_DNA"/>
</dbReference>
<comment type="caution">
    <text evidence="3">The sequence shown here is derived from an EMBL/GenBank/DDBJ whole genome shotgun (WGS) entry which is preliminary data.</text>
</comment>
<evidence type="ECO:0000256" key="2">
    <source>
        <dbReference type="ARBA" id="ARBA00022649"/>
    </source>
</evidence>
<gene>
    <name evidence="3" type="ORF">B5K10_20525</name>
</gene>
<dbReference type="AlphaFoldDB" id="A0A3E1BBW4"/>
<dbReference type="Gene3D" id="6.10.10.120">
    <property type="entry name" value="Antitoxin ParD1-like"/>
    <property type="match status" value="1"/>
</dbReference>
<reference evidence="3 4" key="1">
    <citation type="submission" date="2017-03" db="EMBL/GenBank/DDBJ databases">
        <title>Genome analysis of Rhizobial strains effectives or ineffectives for nitrogen fixation isolated from bean seeds.</title>
        <authorList>
            <person name="Peralta H."/>
            <person name="Aguilar-Vera A."/>
            <person name="Mora Y."/>
            <person name="Vargas-Lagunas C."/>
            <person name="Girard L."/>
            <person name="Mora J."/>
        </authorList>
    </citation>
    <scope>NUCLEOTIDE SEQUENCE [LARGE SCALE GENOMIC DNA]</scope>
    <source>
        <strain evidence="3 4">CCGM5</strain>
    </source>
</reference>
<dbReference type="GO" id="GO:0006355">
    <property type="term" value="P:regulation of DNA-templated transcription"/>
    <property type="evidence" value="ECO:0007669"/>
    <property type="project" value="InterPro"/>
</dbReference>
<accession>A0A3E1BBW4</accession>
<dbReference type="InterPro" id="IPR038296">
    <property type="entry name" value="ParD_sf"/>
</dbReference>
<protein>
    <recommendedName>
        <fullName evidence="5">Type II toxin-antitoxin system ParD family antitoxin</fullName>
    </recommendedName>
</protein>
<evidence type="ECO:0008006" key="5">
    <source>
        <dbReference type="Google" id="ProtNLM"/>
    </source>
</evidence>
<dbReference type="Proteomes" id="UP000256748">
    <property type="component" value="Unassembled WGS sequence"/>
</dbReference>
<proteinExistence type="inferred from homology"/>
<dbReference type="Pfam" id="PF03693">
    <property type="entry name" value="ParD_antitoxin"/>
    <property type="match status" value="1"/>
</dbReference>
<comment type="similarity">
    <text evidence="1">Belongs to the ParD antitoxin family.</text>
</comment>
<dbReference type="PANTHER" id="PTHR36582:SF2">
    <property type="entry name" value="ANTITOXIN PARD"/>
    <property type="match status" value="1"/>
</dbReference>
<dbReference type="SUPFAM" id="SSF47598">
    <property type="entry name" value="Ribbon-helix-helix"/>
    <property type="match status" value="1"/>
</dbReference>
<evidence type="ECO:0000256" key="1">
    <source>
        <dbReference type="ARBA" id="ARBA00008580"/>
    </source>
</evidence>
<sequence>MGEAAKITVTLEPRLEEYVRDEVARGAYKSSSDYIESVLRERYDDDRRVHELEDELQKGIADLEAGQVMSLDEAFDSVYAELGLDKLRAR</sequence>
<dbReference type="RefSeq" id="WP_116274876.1">
    <property type="nucleotide sequence ID" value="NZ_KZ859523.1"/>
</dbReference>
<dbReference type="PANTHER" id="PTHR36582">
    <property type="entry name" value="ANTITOXIN PARD"/>
    <property type="match status" value="1"/>
</dbReference>